<keyword evidence="3" id="KW-0143">Chaperone</keyword>
<accession>A0A5C6UI99</accession>
<dbReference type="PANTHER" id="PTHR21013">
    <property type="entry name" value="ATP SYNTHASE MITOCHONDRIAL F1 COMPLEX ASSEMBLY FACTOR 2/ATP12 PROTEIN, MITOCHONDRIAL PRECURSOR"/>
    <property type="match status" value="1"/>
</dbReference>
<evidence type="ECO:0000256" key="3">
    <source>
        <dbReference type="ARBA" id="ARBA00023186"/>
    </source>
</evidence>
<protein>
    <submittedName>
        <fullName evidence="5">ATPase</fullName>
    </submittedName>
</protein>
<proteinExistence type="inferred from homology"/>
<sequence>MKRFWTDVAIDDARVVTLDSKPVRTPGRRPLALPTDALAQAVAEEWRAVGTDIDPRAMPLTGLANAATDPIATDPAAFAAGLARYAESDLLCYRSEGPPPLVERQAASWDPLLDWAAARYDVHFAVTSGVMHVTQPPATIARLSTTVAAFDPFALAGLSPVVTLTGSVIIALALLEQRIDANTAWAAAGIDEDWSVEMWGEDWQAAQSRAAKRREFDFGVQFLGLLTPSP</sequence>
<evidence type="ECO:0000256" key="1">
    <source>
        <dbReference type="ARBA" id="ARBA00008231"/>
    </source>
</evidence>
<name>A0A5C6UI99_9SPHN</name>
<dbReference type="Pfam" id="PF07542">
    <property type="entry name" value="ATP12"/>
    <property type="match status" value="1"/>
</dbReference>
<organism evidence="5 6">
    <name type="scientific">Sphingomonas ginsenosidivorax</name>
    <dbReference type="NCBI Taxonomy" id="862135"/>
    <lineage>
        <taxon>Bacteria</taxon>
        <taxon>Pseudomonadati</taxon>
        <taxon>Pseudomonadota</taxon>
        <taxon>Alphaproteobacteria</taxon>
        <taxon>Sphingomonadales</taxon>
        <taxon>Sphingomonadaceae</taxon>
        <taxon>Sphingomonas</taxon>
    </lineage>
</organism>
<dbReference type="InterPro" id="IPR023335">
    <property type="entry name" value="ATP12_ortho_dom_sf"/>
</dbReference>
<keyword evidence="6" id="KW-1185">Reference proteome</keyword>
<keyword evidence="4" id="KW-0472">Membrane</keyword>
<comment type="caution">
    <text evidence="5">The sequence shown here is derived from an EMBL/GenBank/DDBJ whole genome shotgun (WGS) entry which is preliminary data.</text>
</comment>
<dbReference type="InterPro" id="IPR042272">
    <property type="entry name" value="ATP12_ATP_synth-F1-assembly_N"/>
</dbReference>
<dbReference type="Proteomes" id="UP000321250">
    <property type="component" value="Unassembled WGS sequence"/>
</dbReference>
<dbReference type="Gene3D" id="1.10.3580.10">
    <property type="entry name" value="ATP12 ATPase"/>
    <property type="match status" value="1"/>
</dbReference>
<keyword evidence="4" id="KW-1133">Transmembrane helix</keyword>
<dbReference type="RefSeq" id="WP_147083072.1">
    <property type="nucleotide sequence ID" value="NZ_VOQR01000001.1"/>
</dbReference>
<dbReference type="SUPFAM" id="SSF160909">
    <property type="entry name" value="ATP12-like"/>
    <property type="match status" value="1"/>
</dbReference>
<keyword evidence="2" id="KW-0809">Transit peptide</keyword>
<feature type="transmembrane region" description="Helical" evidence="4">
    <location>
        <begin position="153"/>
        <end position="175"/>
    </location>
</feature>
<dbReference type="EMBL" id="VOQR01000001">
    <property type="protein sequence ID" value="TXC71795.1"/>
    <property type="molecule type" value="Genomic_DNA"/>
</dbReference>
<evidence type="ECO:0000313" key="6">
    <source>
        <dbReference type="Proteomes" id="UP000321250"/>
    </source>
</evidence>
<evidence type="ECO:0000313" key="5">
    <source>
        <dbReference type="EMBL" id="TXC71795.1"/>
    </source>
</evidence>
<evidence type="ECO:0000256" key="4">
    <source>
        <dbReference type="SAM" id="Phobius"/>
    </source>
</evidence>
<dbReference type="Gene3D" id="3.30.2180.10">
    <property type="entry name" value="ATP12-like"/>
    <property type="match status" value="1"/>
</dbReference>
<dbReference type="AlphaFoldDB" id="A0A5C6UI99"/>
<dbReference type="InterPro" id="IPR011419">
    <property type="entry name" value="ATP12_ATP_synth-F1-assembly"/>
</dbReference>
<comment type="similarity">
    <text evidence="1">Belongs to the ATP12 family.</text>
</comment>
<reference evidence="5 6" key="1">
    <citation type="journal article" date="2013" name="Antonie Van Leeuwenhoek">
        <title>Sphingomonas ginsenosidivorax sp. nov., with the ability to transform ginsenosides.</title>
        <authorList>
            <person name="Jin X.F."/>
            <person name="Kim J.K."/>
            <person name="Liu Q.M."/>
            <person name="Kang M.S."/>
            <person name="He D."/>
            <person name="Jin F.X."/>
            <person name="Kim S.C."/>
            <person name="Im W.T."/>
        </authorList>
    </citation>
    <scope>NUCLEOTIDE SEQUENCE [LARGE SCALE GENOMIC DNA]</scope>
    <source>
        <strain evidence="5 6">KHI67</strain>
    </source>
</reference>
<dbReference type="GO" id="GO:0043461">
    <property type="term" value="P:proton-transporting ATP synthase complex assembly"/>
    <property type="evidence" value="ECO:0007669"/>
    <property type="project" value="InterPro"/>
</dbReference>
<dbReference type="PANTHER" id="PTHR21013:SF10">
    <property type="entry name" value="ATP SYNTHASE MITOCHONDRIAL F1 COMPLEX ASSEMBLY FACTOR 2"/>
    <property type="match status" value="1"/>
</dbReference>
<evidence type="ECO:0000256" key="2">
    <source>
        <dbReference type="ARBA" id="ARBA00022946"/>
    </source>
</evidence>
<gene>
    <name evidence="5" type="ORF">FSB78_13165</name>
</gene>
<keyword evidence="4" id="KW-0812">Transmembrane</keyword>
<dbReference type="OrthoDB" id="9797825at2"/>